<dbReference type="EMBL" id="CP162599">
    <property type="protein sequence ID" value="XDK32566.1"/>
    <property type="molecule type" value="Genomic_DNA"/>
</dbReference>
<dbReference type="Gene3D" id="1.10.10.10">
    <property type="entry name" value="Winged helix-like DNA-binding domain superfamily/Winged helix DNA-binding domain"/>
    <property type="match status" value="1"/>
</dbReference>
<dbReference type="PANTHER" id="PTHR30126">
    <property type="entry name" value="HTH-TYPE TRANSCRIPTIONAL REGULATOR"/>
    <property type="match status" value="1"/>
</dbReference>
<dbReference type="PANTHER" id="PTHR30126:SF78">
    <property type="entry name" value="HTH LYSR-TYPE DOMAIN-CONTAINING PROTEIN"/>
    <property type="match status" value="1"/>
</dbReference>
<evidence type="ECO:0000259" key="5">
    <source>
        <dbReference type="PROSITE" id="PS50931"/>
    </source>
</evidence>
<name>A0AB39HJV1_9BACI</name>
<reference evidence="6" key="1">
    <citation type="submission" date="2024-07" db="EMBL/GenBank/DDBJ databases">
        <title>Halotolerant mesophilic bacterium Ornithinibacillus sp. 4-3, sp. nov., isolated from soil.</title>
        <authorList>
            <person name="Sidarenka A.V."/>
            <person name="Guliayeva D.E."/>
            <person name="Leanovich S.I."/>
            <person name="Hileuskaya K.S."/>
            <person name="Akhremchuk A.E."/>
            <person name="Sikolenko M.A."/>
            <person name="Valentovich L.N."/>
        </authorList>
    </citation>
    <scope>NUCLEOTIDE SEQUENCE</scope>
    <source>
        <strain evidence="6">4-3</strain>
    </source>
</reference>
<evidence type="ECO:0000256" key="1">
    <source>
        <dbReference type="ARBA" id="ARBA00009437"/>
    </source>
</evidence>
<evidence type="ECO:0000256" key="4">
    <source>
        <dbReference type="ARBA" id="ARBA00023163"/>
    </source>
</evidence>
<dbReference type="SUPFAM" id="SSF53850">
    <property type="entry name" value="Periplasmic binding protein-like II"/>
    <property type="match status" value="1"/>
</dbReference>
<comment type="similarity">
    <text evidence="1">Belongs to the LysR transcriptional regulatory family.</text>
</comment>
<accession>A0AB39HJV1</accession>
<dbReference type="Gene3D" id="3.40.190.290">
    <property type="match status" value="1"/>
</dbReference>
<evidence type="ECO:0000256" key="2">
    <source>
        <dbReference type="ARBA" id="ARBA00023015"/>
    </source>
</evidence>
<dbReference type="Pfam" id="PF00126">
    <property type="entry name" value="HTH_1"/>
    <property type="match status" value="1"/>
</dbReference>
<dbReference type="InterPro" id="IPR036388">
    <property type="entry name" value="WH-like_DNA-bd_sf"/>
</dbReference>
<organism evidence="6">
    <name type="scientific">Ornithinibacillus sp. 4-3</name>
    <dbReference type="NCBI Taxonomy" id="3231488"/>
    <lineage>
        <taxon>Bacteria</taxon>
        <taxon>Bacillati</taxon>
        <taxon>Bacillota</taxon>
        <taxon>Bacilli</taxon>
        <taxon>Bacillales</taxon>
        <taxon>Bacillaceae</taxon>
        <taxon>Ornithinibacillus</taxon>
    </lineage>
</organism>
<proteinExistence type="inferred from homology"/>
<evidence type="ECO:0000256" key="3">
    <source>
        <dbReference type="ARBA" id="ARBA00023125"/>
    </source>
</evidence>
<dbReference type="CDD" id="cd05466">
    <property type="entry name" value="PBP2_LTTR_substrate"/>
    <property type="match status" value="1"/>
</dbReference>
<dbReference type="GO" id="GO:0000976">
    <property type="term" value="F:transcription cis-regulatory region binding"/>
    <property type="evidence" value="ECO:0007669"/>
    <property type="project" value="TreeGrafter"/>
</dbReference>
<dbReference type="AlphaFoldDB" id="A0AB39HJV1"/>
<protein>
    <submittedName>
        <fullName evidence="6">LysR family transcriptional regulator</fullName>
    </submittedName>
</protein>
<dbReference type="RefSeq" id="WP_368653254.1">
    <property type="nucleotide sequence ID" value="NZ_CP162599.1"/>
</dbReference>
<dbReference type="InterPro" id="IPR005119">
    <property type="entry name" value="LysR_subst-bd"/>
</dbReference>
<dbReference type="GO" id="GO:0003700">
    <property type="term" value="F:DNA-binding transcription factor activity"/>
    <property type="evidence" value="ECO:0007669"/>
    <property type="project" value="InterPro"/>
</dbReference>
<keyword evidence="2" id="KW-0805">Transcription regulation</keyword>
<evidence type="ECO:0000313" key="6">
    <source>
        <dbReference type="EMBL" id="XDK32566.1"/>
    </source>
</evidence>
<feature type="domain" description="HTH lysR-type" evidence="5">
    <location>
        <begin position="1"/>
        <end position="58"/>
    </location>
</feature>
<keyword evidence="4" id="KW-0804">Transcription</keyword>
<dbReference type="SUPFAM" id="SSF46785">
    <property type="entry name" value="Winged helix' DNA-binding domain"/>
    <property type="match status" value="1"/>
</dbReference>
<dbReference type="PRINTS" id="PR00039">
    <property type="entry name" value="HTHLYSR"/>
</dbReference>
<dbReference type="Pfam" id="PF03466">
    <property type="entry name" value="LysR_substrate"/>
    <property type="match status" value="1"/>
</dbReference>
<keyword evidence="3" id="KW-0238">DNA-binding</keyword>
<dbReference type="InterPro" id="IPR000847">
    <property type="entry name" value="LysR_HTH_N"/>
</dbReference>
<dbReference type="InterPro" id="IPR036390">
    <property type="entry name" value="WH_DNA-bd_sf"/>
</dbReference>
<dbReference type="PROSITE" id="PS50931">
    <property type="entry name" value="HTH_LYSR"/>
    <property type="match status" value="1"/>
</dbReference>
<sequence>MDKKDFELLLTLYNEGTITKTAQKLYMTQPAVTYRIIQLEQKFNIKIIIRGNKGVIFTPEGEFLVERSRVMLKELNNIQDSLQNMSGMIQGKIKLGVSNIFAFYKLPRMLEGFLTKYPNVEIELTTGWSSDNLKLFHSEDIHIAVVRGEHNWQGENIVLDNESICIASKNEISLDDLPHLNFISYQTDLQLKNTFENWWKDTFTVPPKISMHVDRMETSKELVKRGLGFSIFPSICLQESDALKTIDLETNGKPLSRTTSLLFRNEHRELKVLNAFIQFVRDYYNIS</sequence>
<gene>
    <name evidence="6" type="ORF">AB4Y30_16400</name>
</gene>